<dbReference type="RefSeq" id="WP_074767160.1">
    <property type="nucleotide sequence ID" value="NZ_FNWO01000005.1"/>
</dbReference>
<dbReference type="CDD" id="cd01041">
    <property type="entry name" value="Rubrerythrin"/>
    <property type="match status" value="1"/>
</dbReference>
<evidence type="ECO:0000313" key="4">
    <source>
        <dbReference type="EMBL" id="SEH34154.1"/>
    </source>
</evidence>
<keyword evidence="5" id="KW-1185">Reference proteome</keyword>
<dbReference type="InterPro" id="IPR052753">
    <property type="entry name" value="Rbr2/Nigerythrin"/>
</dbReference>
<dbReference type="GO" id="GO:0046872">
    <property type="term" value="F:metal ion binding"/>
    <property type="evidence" value="ECO:0007669"/>
    <property type="project" value="InterPro"/>
</dbReference>
<dbReference type="AlphaFoldDB" id="A0A1H6HIU8"/>
<organism evidence="4 5">
    <name type="scientific">Magnetospirillum fulvum</name>
    <name type="common">Rhodospirillum fulvum</name>
    <dbReference type="NCBI Taxonomy" id="1082"/>
    <lineage>
        <taxon>Bacteria</taxon>
        <taxon>Pseudomonadati</taxon>
        <taxon>Pseudomonadota</taxon>
        <taxon>Alphaproteobacteria</taxon>
        <taxon>Rhodospirillales</taxon>
        <taxon>Rhodospirillaceae</taxon>
        <taxon>Magnetospirillum</taxon>
    </lineage>
</organism>
<evidence type="ECO:0000313" key="5">
    <source>
        <dbReference type="Proteomes" id="UP000182983"/>
    </source>
</evidence>
<dbReference type="Gene3D" id="1.20.1260.10">
    <property type="match status" value="1"/>
</dbReference>
<dbReference type="SUPFAM" id="SSF57802">
    <property type="entry name" value="Rubredoxin-like"/>
    <property type="match status" value="1"/>
</dbReference>
<dbReference type="PANTHER" id="PTHR33746:SF4">
    <property type="entry name" value="RUBRERYTHRIN"/>
    <property type="match status" value="1"/>
</dbReference>
<name>A0A1H6HIU8_MAGFU</name>
<proteinExistence type="predicted"/>
<dbReference type="Gene3D" id="2.20.28.10">
    <property type="match status" value="1"/>
</dbReference>
<dbReference type="GO" id="GO:0016491">
    <property type="term" value="F:oxidoreductase activity"/>
    <property type="evidence" value="ECO:0007669"/>
    <property type="project" value="InterPro"/>
</dbReference>
<accession>A0A1H6HIU8</accession>
<feature type="domain" description="Ferritin-like diiron" evidence="3">
    <location>
        <begin position="1"/>
        <end position="127"/>
    </location>
</feature>
<gene>
    <name evidence="4" type="ORF">SAMN04244559_01539</name>
</gene>
<dbReference type="Proteomes" id="UP000182983">
    <property type="component" value="Unassembled WGS sequence"/>
</dbReference>
<dbReference type="Pfam" id="PF02915">
    <property type="entry name" value="Rubrerythrin"/>
    <property type="match status" value="1"/>
</dbReference>
<dbReference type="InterPro" id="IPR009078">
    <property type="entry name" value="Ferritin-like_SF"/>
</dbReference>
<dbReference type="PROSITE" id="PS50905">
    <property type="entry name" value="FERRITIN_LIKE"/>
    <property type="match status" value="1"/>
</dbReference>
<evidence type="ECO:0000256" key="1">
    <source>
        <dbReference type="ARBA" id="ARBA00022448"/>
    </source>
</evidence>
<dbReference type="InterPro" id="IPR048574">
    <property type="entry name" value="RUBY_RBDX"/>
</dbReference>
<dbReference type="InterPro" id="IPR012347">
    <property type="entry name" value="Ferritin-like"/>
</dbReference>
<dbReference type="Pfam" id="PF21349">
    <property type="entry name" value="RUBY_RBDX"/>
    <property type="match status" value="1"/>
</dbReference>
<keyword evidence="1" id="KW-0813">Transport</keyword>
<dbReference type="EMBL" id="FNWO01000005">
    <property type="protein sequence ID" value="SEH34154.1"/>
    <property type="molecule type" value="Genomic_DNA"/>
</dbReference>
<reference evidence="5" key="1">
    <citation type="submission" date="2016-10" db="EMBL/GenBank/DDBJ databases">
        <authorList>
            <person name="Varghese N."/>
            <person name="Submissions S."/>
        </authorList>
    </citation>
    <scope>NUCLEOTIDE SEQUENCE [LARGE SCALE GENOMIC DNA]</scope>
    <source>
        <strain evidence="5">DSM 13234</strain>
    </source>
</reference>
<evidence type="ECO:0000259" key="3">
    <source>
        <dbReference type="PROSITE" id="PS50905"/>
    </source>
</evidence>
<dbReference type="OrthoDB" id="9799749at2"/>
<evidence type="ECO:0000256" key="2">
    <source>
        <dbReference type="ARBA" id="ARBA00022982"/>
    </source>
</evidence>
<dbReference type="PANTHER" id="PTHR33746">
    <property type="entry name" value="RUBRERYTHRIN"/>
    <property type="match status" value="1"/>
</dbReference>
<dbReference type="SUPFAM" id="SSF47240">
    <property type="entry name" value="Ferritin-like"/>
    <property type="match status" value="1"/>
</dbReference>
<sequence>MTTKENLAEAFAGESQANRKYLAYGEAAAKDGFPHVAKLFRAVAAAETVHALAHFRAMGGVGGTVENLTAAIEGEKHEFEEMYPGFVATAEAEGAKAATISLKNAMAVEKIHHGLFTAALDAVVAGADLADAKISVCALCGHTVIGDVPDHCPVCNARAEKYSEIV</sequence>
<protein>
    <submittedName>
        <fullName evidence="4">Rubrerythrin</fullName>
    </submittedName>
</protein>
<keyword evidence="2" id="KW-0249">Electron transport</keyword>
<dbReference type="InterPro" id="IPR009040">
    <property type="entry name" value="Ferritin-like_diiron"/>
</dbReference>
<dbReference type="InterPro" id="IPR003251">
    <property type="entry name" value="Rr_diiron-bd_dom"/>
</dbReference>